<evidence type="ECO:0008006" key="3">
    <source>
        <dbReference type="Google" id="ProtNLM"/>
    </source>
</evidence>
<dbReference type="EMBL" id="AP024483">
    <property type="protein sequence ID" value="BCS82753.1"/>
    <property type="molecule type" value="Genomic_DNA"/>
</dbReference>
<dbReference type="Proteomes" id="UP001321479">
    <property type="component" value="Segment"/>
</dbReference>
<evidence type="ECO:0000313" key="1">
    <source>
        <dbReference type="EMBL" id="BCS82753.1"/>
    </source>
</evidence>
<reference evidence="1 2" key="1">
    <citation type="submission" date="2021-02" db="EMBL/GenBank/DDBJ databases">
        <title>Cotonvirus japonicus, which uses Golgi apparatus of host cells for its virion factory, phylogenetically links tailed tupanvirus and icosahedral mimivirus.</title>
        <authorList>
            <person name="Takahashi H."/>
            <person name="Fukaya S."/>
            <person name="Song C."/>
            <person name="Murata K."/>
            <person name="Takemura M."/>
        </authorList>
    </citation>
    <scope>NUCLEOTIDE SEQUENCE [LARGE SCALE GENOMIC DNA]</scope>
</reference>
<protein>
    <recommendedName>
        <fullName evidence="3">Ankyrin repeat protein</fullName>
    </recommendedName>
</protein>
<sequence>MHHINLIHANTLAWCSNKHKTDDSDTPLDVAVGQRNDEEIVRILEKYKKWKSIVSSIPEEMRENLQQFNKPDKHIKSIIKHSNLETMKILMSLYPDISVTDDEISGIDETLCVKNLFEYCSKDCINKFDYLLNESVLRDKLNHDQKNSMVKSLVEKLISYEDLENIQSIVDQSITLSEYDMNNILYKNYKLSCDNKIKIIKKITKDEKFTIEQSQFNLDFTKWHECPKISKYLLSSDKFKHHIDKRFDGLSSINDINDKYNQIHQENLRQKRLSQSTNNLNKSDDYPDGYDNYLYYHSGTTSSPKYKNDLKFCKFI</sequence>
<organism evidence="1 2">
    <name type="scientific">Cotonvirus japonicus</name>
    <dbReference type="NCBI Taxonomy" id="2811091"/>
    <lineage>
        <taxon>Viruses</taxon>
        <taxon>Varidnaviria</taxon>
        <taxon>Bamfordvirae</taxon>
        <taxon>Nucleocytoviricota</taxon>
        <taxon>Megaviricetes</taxon>
        <taxon>Imitervirales</taxon>
        <taxon>Mimiviridae</taxon>
        <taxon>Megamimivirinae</taxon>
        <taxon>Cotonvirus</taxon>
        <taxon>Cotonvirus japonicum</taxon>
    </lineage>
</organism>
<dbReference type="RefSeq" id="YP_010841361.1">
    <property type="nucleotide sequence ID" value="NC_079139.1"/>
</dbReference>
<evidence type="ECO:0000313" key="2">
    <source>
        <dbReference type="Proteomes" id="UP001321479"/>
    </source>
</evidence>
<keyword evidence="2" id="KW-1185">Reference proteome</keyword>
<accession>A0ABM7NRG2</accession>
<proteinExistence type="predicted"/>
<dbReference type="GeneID" id="80557958"/>
<name>A0ABM7NRG2_9VIRU</name>